<protein>
    <submittedName>
        <fullName evidence="1">Uncharacterized protein</fullName>
    </submittedName>
</protein>
<gene>
    <name evidence="1" type="ORF">D4764_12G0004340</name>
</gene>
<evidence type="ECO:0000313" key="1">
    <source>
        <dbReference type="EMBL" id="TWW77044.1"/>
    </source>
</evidence>
<organism evidence="1 2">
    <name type="scientific">Takifugu flavidus</name>
    <name type="common">sansaifugu</name>
    <dbReference type="NCBI Taxonomy" id="433684"/>
    <lineage>
        <taxon>Eukaryota</taxon>
        <taxon>Metazoa</taxon>
        <taxon>Chordata</taxon>
        <taxon>Craniata</taxon>
        <taxon>Vertebrata</taxon>
        <taxon>Euteleostomi</taxon>
        <taxon>Actinopterygii</taxon>
        <taxon>Neopterygii</taxon>
        <taxon>Teleostei</taxon>
        <taxon>Neoteleostei</taxon>
        <taxon>Acanthomorphata</taxon>
        <taxon>Eupercaria</taxon>
        <taxon>Tetraodontiformes</taxon>
        <taxon>Tetradontoidea</taxon>
        <taxon>Tetraodontidae</taxon>
        <taxon>Takifugu</taxon>
    </lineage>
</organism>
<name>A0A5C6PB79_9TELE</name>
<sequence length="77" mass="9034">MVARGQKTQLVRRWPEKGFINQDLTDESSESAPDSLYLWVGHDGLFRVKLRKKASLKGKRERANDNKHFEMRNILVH</sequence>
<reference evidence="1 2" key="1">
    <citation type="submission" date="2019-04" db="EMBL/GenBank/DDBJ databases">
        <title>Chromosome genome assembly for Takifugu flavidus.</title>
        <authorList>
            <person name="Xiao S."/>
        </authorList>
    </citation>
    <scope>NUCLEOTIDE SEQUENCE [LARGE SCALE GENOMIC DNA]</scope>
    <source>
        <strain evidence="1">HTHZ2018</strain>
        <tissue evidence="1">Muscle</tissue>
    </source>
</reference>
<dbReference type="Proteomes" id="UP000324091">
    <property type="component" value="Chromosome 12"/>
</dbReference>
<dbReference type="EMBL" id="RHFK02000004">
    <property type="protein sequence ID" value="TWW77044.1"/>
    <property type="molecule type" value="Genomic_DNA"/>
</dbReference>
<keyword evidence="2" id="KW-1185">Reference proteome</keyword>
<evidence type="ECO:0000313" key="2">
    <source>
        <dbReference type="Proteomes" id="UP000324091"/>
    </source>
</evidence>
<dbReference type="AlphaFoldDB" id="A0A5C6PB79"/>
<proteinExistence type="predicted"/>
<comment type="caution">
    <text evidence="1">The sequence shown here is derived from an EMBL/GenBank/DDBJ whole genome shotgun (WGS) entry which is preliminary data.</text>
</comment>
<accession>A0A5C6PB79</accession>